<reference evidence="1 2" key="1">
    <citation type="submission" date="2023-01" db="EMBL/GenBank/DDBJ databases">
        <title>Novel diversity within Roseofilum (Cyanobacteria; Desertifilaceae) from marine benthic mats with descriptions of four novel species.</title>
        <authorList>
            <person name="Wang Y."/>
            <person name="Berthold D.E."/>
            <person name="Hu J."/>
            <person name="Lefler F.W."/>
            <person name="Laughinghouse H.D. IV."/>
        </authorList>
    </citation>
    <scope>NUCLEOTIDE SEQUENCE [LARGE SCALE GENOMIC DNA]</scope>
    <source>
        <strain evidence="1 2">BLCC-M114</strain>
    </source>
</reference>
<evidence type="ECO:0000313" key="2">
    <source>
        <dbReference type="Proteomes" id="UP001235849"/>
    </source>
</evidence>
<dbReference type="Gene3D" id="3.40.50.1000">
    <property type="entry name" value="HAD superfamily/HAD-like"/>
    <property type="match status" value="1"/>
</dbReference>
<dbReference type="PANTHER" id="PTHR42896:SF2">
    <property type="entry name" value="CBBY-LIKE PROTEIN"/>
    <property type="match status" value="1"/>
</dbReference>
<keyword evidence="2" id="KW-1185">Reference proteome</keyword>
<sequence>MGEKGKLKAIIFDVDGTLAETERDGHRLAFNQAFSEAGLPWQWSAEFYGQLLEVSGGKERLIAYVCQSHPQFEPPAELEVWAAQLHRQKTKYYRQLLLEGSIPLRPGVQRLVEEARGEDIRLAIATTSALPNVMTLLEKFFHPSTFELIAAGDIVAQKKPAPDIYHYVLEQMNLSPRECIVIEDSPAGVQSATQAGLPTLVTQHEYTQDRDFPGAIAVLSDLGEPDAPFEVIRGNLGDFTYTTLDTLAFLQQQAMGNRE</sequence>
<dbReference type="Gene3D" id="1.10.150.240">
    <property type="entry name" value="Putative phosphatase, domain 2"/>
    <property type="match status" value="1"/>
</dbReference>
<dbReference type="SUPFAM" id="SSF56784">
    <property type="entry name" value="HAD-like"/>
    <property type="match status" value="1"/>
</dbReference>
<dbReference type="SFLD" id="SFLDG01129">
    <property type="entry name" value="C1.5:_HAD__Beta-PGM__Phosphata"/>
    <property type="match status" value="1"/>
</dbReference>
<protein>
    <submittedName>
        <fullName evidence="1">HAD-IA family hydrolase</fullName>
    </submittedName>
</protein>
<dbReference type="InterPro" id="IPR006439">
    <property type="entry name" value="HAD-SF_hydro_IA"/>
</dbReference>
<dbReference type="SFLD" id="SFLDS00003">
    <property type="entry name" value="Haloacid_Dehalogenase"/>
    <property type="match status" value="1"/>
</dbReference>
<dbReference type="RefSeq" id="WP_283766499.1">
    <property type="nucleotide sequence ID" value="NZ_JAQOSO010000043.1"/>
</dbReference>
<dbReference type="Proteomes" id="UP001235849">
    <property type="component" value="Unassembled WGS sequence"/>
</dbReference>
<dbReference type="PANTHER" id="PTHR42896">
    <property type="entry name" value="XYLULOSE-1,5-BISPHOSPHATE (XUBP) PHOSPHATASE"/>
    <property type="match status" value="1"/>
</dbReference>
<dbReference type="PRINTS" id="PR00413">
    <property type="entry name" value="HADHALOGNASE"/>
</dbReference>
<name>A0ABT7B4R5_9CYAN</name>
<dbReference type="NCBIfam" id="TIGR01509">
    <property type="entry name" value="HAD-SF-IA-v3"/>
    <property type="match status" value="1"/>
</dbReference>
<organism evidence="1 2">
    <name type="scientific">Roseofilum capinflatum BLCC-M114</name>
    <dbReference type="NCBI Taxonomy" id="3022440"/>
    <lineage>
        <taxon>Bacteria</taxon>
        <taxon>Bacillati</taxon>
        <taxon>Cyanobacteriota</taxon>
        <taxon>Cyanophyceae</taxon>
        <taxon>Desertifilales</taxon>
        <taxon>Desertifilaceae</taxon>
        <taxon>Roseofilum</taxon>
        <taxon>Roseofilum capinflatum</taxon>
    </lineage>
</organism>
<evidence type="ECO:0000313" key="1">
    <source>
        <dbReference type="EMBL" id="MDJ1174165.1"/>
    </source>
</evidence>
<dbReference type="InterPro" id="IPR036412">
    <property type="entry name" value="HAD-like_sf"/>
</dbReference>
<accession>A0ABT7B4R5</accession>
<gene>
    <name evidence="1" type="ORF">PMG25_08670</name>
</gene>
<dbReference type="Pfam" id="PF00702">
    <property type="entry name" value="Hydrolase"/>
    <property type="match status" value="1"/>
</dbReference>
<dbReference type="GO" id="GO:0016787">
    <property type="term" value="F:hydrolase activity"/>
    <property type="evidence" value="ECO:0007669"/>
    <property type="project" value="UniProtKB-KW"/>
</dbReference>
<dbReference type="EMBL" id="JAQOSO010000043">
    <property type="protein sequence ID" value="MDJ1174165.1"/>
    <property type="molecule type" value="Genomic_DNA"/>
</dbReference>
<dbReference type="SFLD" id="SFLDG01135">
    <property type="entry name" value="C1.5.6:_HAD__Beta-PGM__Phospha"/>
    <property type="match status" value="1"/>
</dbReference>
<dbReference type="InterPro" id="IPR044999">
    <property type="entry name" value="CbbY-like"/>
</dbReference>
<proteinExistence type="predicted"/>
<dbReference type="SFLD" id="SFLDF00035">
    <property type="entry name" value="phosphoglycolate_phosphatase"/>
    <property type="match status" value="1"/>
</dbReference>
<dbReference type="InterPro" id="IPR023214">
    <property type="entry name" value="HAD_sf"/>
</dbReference>
<comment type="caution">
    <text evidence="1">The sequence shown here is derived from an EMBL/GenBank/DDBJ whole genome shotgun (WGS) entry which is preliminary data.</text>
</comment>
<dbReference type="InterPro" id="IPR023198">
    <property type="entry name" value="PGP-like_dom2"/>
</dbReference>
<keyword evidence="1" id="KW-0378">Hydrolase</keyword>